<feature type="region of interest" description="Disordered" evidence="3">
    <location>
        <begin position="1004"/>
        <end position="1029"/>
    </location>
</feature>
<dbReference type="RefSeq" id="WP_206783096.1">
    <property type="nucleotide sequence ID" value="NZ_JAEMWV010000012.1"/>
</dbReference>
<keyword evidence="1" id="KW-0677">Repeat</keyword>
<dbReference type="Pfam" id="PF05593">
    <property type="entry name" value="RHS_repeat"/>
    <property type="match status" value="3"/>
</dbReference>
<accession>A0A8I1MKB3</accession>
<feature type="compositionally biased region" description="Polar residues" evidence="3">
    <location>
        <begin position="1184"/>
        <end position="1194"/>
    </location>
</feature>
<sequence length="2223" mass="248269">MSKKTLNNMSKWICWLLVFSLVVTCLPMKNWAETTTSENNEQVSPLSESQDATRINQEIAKNQPDIPAPPVEPVQKGQVAAQQEENVEVTQNGEGDYTKKIYLDPVQRKDEQNQWQDISTDLEINPKEDTIEPKNAAIDVAFEKQTETGTYATVQDDSNKVEYKLEGAEGDQPFIHSTDVAGEHQENQIFYRNVLPNIDLRNTVFDQAVKEDIILKKYDGFYKFHFLLTTNLEASISENGNISFKNTKGDVLFSIPRPYMTDSKVDSSSGEPQLSYDVNYELEKTDNGYKLTVVADKDWLTSKDRVYPVYIDPTITLGASDDTFVSDAYPTTNYDKFWESASGYYSLKVGKYDAASGTNYAYVKPDIFKLQGALVDTAKFNIYTAHSYSSTATNVWLDRVDGNWSPGSVTWNTKPNSTNIATTSTVKDQMASFDVLGTVKDWVDGTRTNYGFKLHENGNGQTHWKKFYASENSTNKPYLAVDYHYPTLNAPTGTVTSNNDGTGYANLKWDAVKGATGYRIKIFNGANYETFDVGNTTSWSTKGKGIWPTADEIAAGKYQLHHDGKGTELSTYPREVYSNAGTTYATSRLYYFRISAIFPGGESSNSAAYTPILPLNQPKATPFANSIGGDNGYVKLSWDEDASAAGYKVWIYNGKTYESFDVGKVTTWTTQGKGIWPTAEEIAAGRYLLHTDGKGAELAKDPSPVYKNSGGRYPDNTNYWFRVTSYGSQGESALSSPAMPKMPGVESNYLGMEDFWASFEVPGATVNAFNGNLIFNETDFSLDGRGPGIDISRTYNSQDKEVSSFGKGWNSSLDVKVKEETSGDVLLIEQDKRIQRFRKTANGYEAPTGIYLTLSKDSNGFYFKDTDQSVTAFRADGKLNYKQDANGNKTTYSYVNNKIMIITDASGRSVSLSYTGEYVSKITYENQVTTFTYIGDQLTETKTPNGRTYKYGYENGKLRFVYDPKHTNDKPSVTEYTYDSEGKVIKVTDVLKKITSISYDTDTRQTTVTNPKGSKDIYGYNEDGNPSKTVEDAANLKLTTTYEYDNNNLVQKTDPNDQGDDKPSEAYTYDKNGNVLSETDALGTDRYEYNSNNDVTKITSQEGAAGSNSPEDKKVTTVAYDDTNAVSETDQSAETASMSTYDSYGNIIQSSGDLSAANNLVSNSSFEATIGSEWTKKSARDDGTLSSITHSAPGSFSGDKVLRIEPTRQTATADGTQSYVAATQTITGLQGNKTYTLSSLVKGDQLKNAYAFFNVYMYNDQQSLGSKSSRFGKVTGNTKWKERQFTFTTPADTTKVVIYLEVESHKAPVSGAALFDNVQLEEGPVSSSFNIINNSGFEQNDTNWVKSTSSSTEGPTKWAIESEGFSGDKSISLERTSTGQGAVSIQQDITLNQSTARNITLTGLSKAENVKSTTNQLHQDYSLWAFVTFTDGSTGNYQAKFPLGTHDWSRSAVTINGGNLNKTIQKIRVHAIFRNGFTGKAYFDDIRLVEDSHLTQTTYDTEKNYVTKVTDEKGRTQQFQYDKYGNKTLEIDPKGQQKVSDYNIDNQLTKVTLKDGTSVSYEYDGNGNTTKKTVASGSTLQNILYEYDLDNKLRTYTDALGFKTTHTYDDNGNNIKTELPNGHVIESAYDTADRTTSEKRNGATAFSFEYDKNGNETKVTDSVNSVVRTKAYDKAGQITSMTDRGGTFNWTYKIGSTKIIKSTFSQSGTTNETNYEYNALDQNTAVTDSKGKVYRFDYDEKGNVRAYTAGNNAGSTFTYDVTGKVLSLDIGNTKNDSILSESYKYDENDNRTEITSYKEDGSVASTTSYVYDSLDQLLKETLPDGTVKEYGYDGFGNRTSVNVTEPGKTTVQTNAEFNIGNELIKFGNETINYDQNGNRLEDGKYTYTWNAADQLTSITKKGESKAFATYKYDDDDRRIEKNINGTITRFHYDGDSINPLYETDGNGNILRSYVYSMDGVRLSMQTNGKSYYYHYNPHGDVIAMTDDSGNVVVNYTYDAWGNAKKQVMSGQTDIKNPFTYAGYMQDDETGMYYLIARYYNPEQGVFLSADPDPGDEDDPITQNGYTYADNNPVMHVDPDGHWVWWAVNAGFAAYDGYKAYKAGKSKKQIAWAVGSNFIRVGKVTKVLRMAKKARRSTRGKQPRLRAMVNDHKISRSLRGWIKQEINSIKRKKRRTIRVPFGHDMAHRRNKDYRKGFDYHHTDLQIKKNHWIQNSVERRKKKRK</sequence>
<gene>
    <name evidence="8" type="ORF">JF537_18875</name>
</gene>
<comment type="caution">
    <text evidence="8">The sequence shown here is derived from an EMBL/GenBank/DDBJ whole genome shotgun (WGS) entry which is preliminary data.</text>
</comment>
<feature type="region of interest" description="Disordered" evidence="3">
    <location>
        <begin position="1045"/>
        <end position="1067"/>
    </location>
</feature>
<dbReference type="PANTHER" id="PTHR32305:SF17">
    <property type="entry name" value="TRNA NUCLEASE WAPA"/>
    <property type="match status" value="1"/>
</dbReference>
<proteinExistence type="predicted"/>
<dbReference type="Gene3D" id="2.60.120.260">
    <property type="entry name" value="Galactose-binding domain-like"/>
    <property type="match status" value="2"/>
</dbReference>
<reference evidence="8" key="1">
    <citation type="submission" date="2020-12" db="EMBL/GenBank/DDBJ databases">
        <title>PHA producing bacteria isolated from mangrove.</title>
        <authorList>
            <person name="Zheng W."/>
            <person name="Yu S."/>
            <person name="Huang Y."/>
        </authorList>
    </citation>
    <scope>NUCLEOTIDE SEQUENCE</scope>
    <source>
        <strain evidence="8">GN22-4</strain>
    </source>
</reference>
<feature type="domain" description="CBM-cenC" evidence="4">
    <location>
        <begin position="1158"/>
        <end position="1303"/>
    </location>
</feature>
<dbReference type="InterPro" id="IPR008979">
    <property type="entry name" value="Galactose-bd-like_sf"/>
</dbReference>
<dbReference type="EMBL" id="JAEMWV010000012">
    <property type="protein sequence ID" value="MBN8253619.1"/>
    <property type="molecule type" value="Genomic_DNA"/>
</dbReference>
<organism evidence="8 9">
    <name type="scientific">Priestia flexa</name>
    <dbReference type="NCBI Taxonomy" id="86664"/>
    <lineage>
        <taxon>Bacteria</taxon>
        <taxon>Bacillati</taxon>
        <taxon>Bacillota</taxon>
        <taxon>Bacilli</taxon>
        <taxon>Bacillales</taxon>
        <taxon>Bacillaceae</taxon>
        <taxon>Priestia</taxon>
    </lineage>
</organism>
<dbReference type="InterPro" id="IPR045351">
    <property type="entry name" value="DUF6531"/>
</dbReference>
<evidence type="ECO:0000313" key="9">
    <source>
        <dbReference type="Proteomes" id="UP000664578"/>
    </source>
</evidence>
<dbReference type="Pfam" id="PF25023">
    <property type="entry name" value="TEN_YD-shell"/>
    <property type="match status" value="1"/>
</dbReference>
<dbReference type="Pfam" id="PF15545">
    <property type="entry name" value="Ntox8"/>
    <property type="match status" value="1"/>
</dbReference>
<dbReference type="GO" id="GO:0016798">
    <property type="term" value="F:hydrolase activity, acting on glycosyl bonds"/>
    <property type="evidence" value="ECO:0007669"/>
    <property type="project" value="InterPro"/>
</dbReference>
<evidence type="ECO:0000256" key="1">
    <source>
        <dbReference type="ARBA" id="ARBA00022737"/>
    </source>
</evidence>
<dbReference type="PANTHER" id="PTHR32305">
    <property type="match status" value="1"/>
</dbReference>
<dbReference type="Gene3D" id="3.90.930.1">
    <property type="match status" value="1"/>
</dbReference>
<dbReference type="InterPro" id="IPR050708">
    <property type="entry name" value="T6SS_VgrG/RHS"/>
</dbReference>
<evidence type="ECO:0000259" key="4">
    <source>
        <dbReference type="Pfam" id="PF02018"/>
    </source>
</evidence>
<dbReference type="Pfam" id="PF20148">
    <property type="entry name" value="DUF6531"/>
    <property type="match status" value="1"/>
</dbReference>
<name>A0A8I1MKB3_9BACI</name>
<dbReference type="NCBIfam" id="TIGR03696">
    <property type="entry name" value="Rhs_assc_core"/>
    <property type="match status" value="1"/>
</dbReference>
<dbReference type="InterPro" id="IPR056823">
    <property type="entry name" value="TEN-like_YD-shell"/>
</dbReference>
<dbReference type="Proteomes" id="UP000664578">
    <property type="component" value="Unassembled WGS sequence"/>
</dbReference>
<dbReference type="InterPro" id="IPR022385">
    <property type="entry name" value="Rhs_assc_core"/>
</dbReference>
<dbReference type="SUPFAM" id="SSF49785">
    <property type="entry name" value="Galactose-binding domain-like"/>
    <property type="match status" value="1"/>
</dbReference>
<evidence type="ECO:0000256" key="3">
    <source>
        <dbReference type="SAM" id="MobiDB-lite"/>
    </source>
</evidence>
<dbReference type="InterPro" id="IPR029097">
    <property type="entry name" value="Ntox8"/>
</dbReference>
<dbReference type="NCBIfam" id="TIGR01643">
    <property type="entry name" value="YD_repeat_2x"/>
    <property type="match status" value="3"/>
</dbReference>
<dbReference type="Pfam" id="PF02018">
    <property type="entry name" value="CBM_4_9"/>
    <property type="match status" value="1"/>
</dbReference>
<feature type="domain" description="DUF6531" evidence="6">
    <location>
        <begin position="764"/>
        <end position="837"/>
    </location>
</feature>
<dbReference type="NCBIfam" id="NF033679">
    <property type="entry name" value="DNRLRE_dom"/>
    <property type="match status" value="1"/>
</dbReference>
<evidence type="ECO:0000313" key="8">
    <source>
        <dbReference type="EMBL" id="MBN8253619.1"/>
    </source>
</evidence>
<evidence type="ECO:0000259" key="6">
    <source>
        <dbReference type="Pfam" id="PF20148"/>
    </source>
</evidence>
<dbReference type="InterPro" id="IPR013783">
    <property type="entry name" value="Ig-like_fold"/>
</dbReference>
<dbReference type="InterPro" id="IPR031325">
    <property type="entry name" value="RHS_repeat"/>
</dbReference>
<feature type="region of interest" description="Disordered" evidence="3">
    <location>
        <begin position="1179"/>
        <end position="1199"/>
    </location>
</feature>
<evidence type="ECO:0000259" key="5">
    <source>
        <dbReference type="Pfam" id="PF15545"/>
    </source>
</evidence>
<evidence type="ECO:0000256" key="2">
    <source>
        <dbReference type="ARBA" id="ARBA00022801"/>
    </source>
</evidence>
<evidence type="ECO:0000259" key="7">
    <source>
        <dbReference type="Pfam" id="PF25023"/>
    </source>
</evidence>
<feature type="domain" description="Teneurin-like YD-shell" evidence="7">
    <location>
        <begin position="1773"/>
        <end position="2073"/>
    </location>
</feature>
<protein>
    <submittedName>
        <fullName evidence="8">DNRLRE domain-containing protein</fullName>
    </submittedName>
</protein>
<dbReference type="Gene3D" id="2.180.10.10">
    <property type="entry name" value="RHS repeat-associated core"/>
    <property type="match status" value="2"/>
</dbReference>
<feature type="domain" description="Bacterial toxin 8" evidence="5">
    <location>
        <begin position="2147"/>
        <end position="2215"/>
    </location>
</feature>
<dbReference type="InterPro" id="IPR003305">
    <property type="entry name" value="CenC_carb-bd"/>
</dbReference>
<keyword evidence="2" id="KW-0378">Hydrolase</keyword>
<dbReference type="InterPro" id="IPR006530">
    <property type="entry name" value="YD"/>
</dbReference>
<dbReference type="Gene3D" id="2.60.40.10">
    <property type="entry name" value="Immunoglobulins"/>
    <property type="match status" value="2"/>
</dbReference>